<keyword evidence="1" id="KW-0472">Membrane</keyword>
<sequence>MIIWRGWGILVIFVTALCYLVGGLIAMQLLSLQESSILAQSIILIFYFIAGGLNFLIGRKLNENLDSSYHSLLFIRMEYWGLIIPLIGIGVYINHLIS</sequence>
<proteinExistence type="predicted"/>
<dbReference type="RefSeq" id="WP_073154319.1">
    <property type="nucleotide sequence ID" value="NZ_FQVL01000003.1"/>
</dbReference>
<reference evidence="2 3" key="1">
    <citation type="submission" date="2016-11" db="EMBL/GenBank/DDBJ databases">
        <authorList>
            <person name="Jaros S."/>
            <person name="Januszkiewicz K."/>
            <person name="Wedrychowicz H."/>
        </authorList>
    </citation>
    <scope>NUCLEOTIDE SEQUENCE [LARGE SCALE GENOMIC DNA]</scope>
    <source>
        <strain evidence="2 3">DSM 44666</strain>
    </source>
</reference>
<name>A0A1M4WIB1_9BACL</name>
<gene>
    <name evidence="2" type="ORF">SAMN05444392_103234</name>
</gene>
<keyword evidence="1" id="KW-1133">Transmembrane helix</keyword>
<keyword evidence="3" id="KW-1185">Reference proteome</keyword>
<protein>
    <submittedName>
        <fullName evidence="2">Uncharacterized protein</fullName>
    </submittedName>
</protein>
<dbReference type="Proteomes" id="UP000184476">
    <property type="component" value="Unassembled WGS sequence"/>
</dbReference>
<dbReference type="OrthoDB" id="769710at2"/>
<organism evidence="2 3">
    <name type="scientific">Seinonella peptonophila</name>
    <dbReference type="NCBI Taxonomy" id="112248"/>
    <lineage>
        <taxon>Bacteria</taxon>
        <taxon>Bacillati</taxon>
        <taxon>Bacillota</taxon>
        <taxon>Bacilli</taxon>
        <taxon>Bacillales</taxon>
        <taxon>Thermoactinomycetaceae</taxon>
        <taxon>Seinonella</taxon>
    </lineage>
</organism>
<dbReference type="EMBL" id="FQVL01000003">
    <property type="protein sequence ID" value="SHE80945.1"/>
    <property type="molecule type" value="Genomic_DNA"/>
</dbReference>
<dbReference type="AlphaFoldDB" id="A0A1M4WIB1"/>
<feature type="transmembrane region" description="Helical" evidence="1">
    <location>
        <begin position="7"/>
        <end position="31"/>
    </location>
</feature>
<keyword evidence="1" id="KW-0812">Transmembrane</keyword>
<evidence type="ECO:0000256" key="1">
    <source>
        <dbReference type="SAM" id="Phobius"/>
    </source>
</evidence>
<accession>A0A1M4WIB1</accession>
<evidence type="ECO:0000313" key="3">
    <source>
        <dbReference type="Proteomes" id="UP000184476"/>
    </source>
</evidence>
<feature type="transmembrane region" description="Helical" evidence="1">
    <location>
        <begin position="37"/>
        <end position="58"/>
    </location>
</feature>
<feature type="transmembrane region" description="Helical" evidence="1">
    <location>
        <begin position="79"/>
        <end position="97"/>
    </location>
</feature>
<evidence type="ECO:0000313" key="2">
    <source>
        <dbReference type="EMBL" id="SHE80945.1"/>
    </source>
</evidence>